<comment type="caution">
    <text evidence="1">The sequence shown here is derived from an EMBL/GenBank/DDBJ whole genome shotgun (WGS) entry which is preliminary data.</text>
</comment>
<accession>A0A0V1DMT9</accession>
<gene>
    <name evidence="1" type="ORF">T4A_12132</name>
</gene>
<dbReference type="Proteomes" id="UP000054632">
    <property type="component" value="Unassembled WGS sequence"/>
</dbReference>
<dbReference type="AlphaFoldDB" id="A0A0V1DMT9"/>
<name>A0A0V1DMT9_TRIPS</name>
<sequence>LWFKEELEYCIIHEKGVKSSPGSLMADFRKGCLLSQL</sequence>
<feature type="non-terminal residue" evidence="1">
    <location>
        <position position="1"/>
    </location>
</feature>
<evidence type="ECO:0000313" key="2">
    <source>
        <dbReference type="Proteomes" id="UP000054632"/>
    </source>
</evidence>
<proteinExistence type="predicted"/>
<dbReference type="EMBL" id="JYDR01001795">
    <property type="protein sequence ID" value="KRY62858.1"/>
    <property type="molecule type" value="Genomic_DNA"/>
</dbReference>
<protein>
    <submittedName>
        <fullName evidence="1">Uncharacterized protein</fullName>
    </submittedName>
</protein>
<organism evidence="1 2">
    <name type="scientific">Trichinella pseudospiralis</name>
    <name type="common">Parasitic roundworm</name>
    <dbReference type="NCBI Taxonomy" id="6337"/>
    <lineage>
        <taxon>Eukaryota</taxon>
        <taxon>Metazoa</taxon>
        <taxon>Ecdysozoa</taxon>
        <taxon>Nematoda</taxon>
        <taxon>Enoplea</taxon>
        <taxon>Dorylaimia</taxon>
        <taxon>Trichinellida</taxon>
        <taxon>Trichinellidae</taxon>
        <taxon>Trichinella</taxon>
    </lineage>
</organism>
<evidence type="ECO:0000313" key="1">
    <source>
        <dbReference type="EMBL" id="KRY62858.1"/>
    </source>
</evidence>
<reference evidence="1 2" key="1">
    <citation type="submission" date="2015-01" db="EMBL/GenBank/DDBJ databases">
        <title>Evolution of Trichinella species and genotypes.</title>
        <authorList>
            <person name="Korhonen P.K."/>
            <person name="Edoardo P."/>
            <person name="Giuseppe L.R."/>
            <person name="Gasser R.B."/>
        </authorList>
    </citation>
    <scope>NUCLEOTIDE SEQUENCE [LARGE SCALE GENOMIC DNA]</scope>
    <source>
        <strain evidence="1">ISS13</strain>
    </source>
</reference>